<dbReference type="EMBL" id="NZEX01000049">
    <property type="protein sequence ID" value="MAH62763.1"/>
    <property type="molecule type" value="Genomic_DNA"/>
</dbReference>
<dbReference type="Proteomes" id="UP000226525">
    <property type="component" value="Unassembled WGS sequence"/>
</dbReference>
<name>A0A2D6YHV5_9DELT</name>
<evidence type="ECO:0000313" key="2">
    <source>
        <dbReference type="Proteomes" id="UP000226525"/>
    </source>
</evidence>
<reference evidence="2" key="1">
    <citation type="submission" date="2017-09" db="EMBL/GenBank/DDBJ databases">
        <title>The Reconstruction of 2,631 Draft Metagenome-Assembled Genomes from the Global Oceans.</title>
        <authorList>
            <person name="Tully B.J."/>
            <person name="Graham E.D."/>
            <person name="Heidelberg J.F."/>
        </authorList>
    </citation>
    <scope>NUCLEOTIDE SEQUENCE [LARGE SCALE GENOMIC DNA]</scope>
</reference>
<sequence>MNQALNLSNDLVLGEDDWRSDNVGSSKIKDHWINNQLGGRCRVRWGVERWRIRWTRNVWFVEK</sequence>
<organism evidence="1 2">
    <name type="scientific">SAR324 cluster bacterium</name>
    <dbReference type="NCBI Taxonomy" id="2024889"/>
    <lineage>
        <taxon>Bacteria</taxon>
        <taxon>Deltaproteobacteria</taxon>
        <taxon>SAR324 cluster</taxon>
    </lineage>
</organism>
<dbReference type="AlphaFoldDB" id="A0A2D6YHV5"/>
<proteinExistence type="predicted"/>
<accession>A0A2D6YHV5</accession>
<evidence type="ECO:0000313" key="1">
    <source>
        <dbReference type="EMBL" id="MAH62763.1"/>
    </source>
</evidence>
<protein>
    <submittedName>
        <fullName evidence="1">Uncharacterized protein</fullName>
    </submittedName>
</protein>
<gene>
    <name evidence="1" type="ORF">CMN54_04800</name>
</gene>
<comment type="caution">
    <text evidence="1">The sequence shown here is derived from an EMBL/GenBank/DDBJ whole genome shotgun (WGS) entry which is preliminary data.</text>
</comment>